<evidence type="ECO:0000256" key="1">
    <source>
        <dbReference type="ARBA" id="ARBA00022490"/>
    </source>
</evidence>
<dbReference type="eggNOG" id="COG0132">
    <property type="taxonomic scope" value="Bacteria"/>
</dbReference>
<keyword evidence="6 9" id="KW-0067">ATP-binding</keyword>
<dbReference type="InterPro" id="IPR027417">
    <property type="entry name" value="P-loop_NTPase"/>
</dbReference>
<comment type="function">
    <text evidence="9">Catalyzes a mechanistically unusual reaction, the ATP-dependent insertion of CO2 between the N7 and N8 nitrogen atoms of 7,8-diaminopelargonic acid (DAPA, also called 7,8-diammoniononanoate) to form a ureido ring.</text>
</comment>
<evidence type="ECO:0000256" key="9">
    <source>
        <dbReference type="HAMAP-Rule" id="MF_00336"/>
    </source>
</evidence>
<keyword evidence="5 9" id="KW-0093">Biotin biosynthesis</keyword>
<feature type="binding site" evidence="9">
    <location>
        <begin position="14"/>
        <end position="19"/>
    </location>
    <ligand>
        <name>ATP</name>
        <dbReference type="ChEBI" id="CHEBI:30616"/>
    </ligand>
</feature>
<feature type="binding site" evidence="9">
    <location>
        <begin position="178"/>
        <end position="179"/>
    </location>
    <ligand>
        <name>ATP</name>
        <dbReference type="ChEBI" id="CHEBI:30616"/>
    </ligand>
</feature>
<dbReference type="KEGG" id="pbs:Plabr_3663"/>
<feature type="binding site" evidence="9">
    <location>
        <position position="59"/>
    </location>
    <ligand>
        <name>Mg(2+)</name>
        <dbReference type="ChEBI" id="CHEBI:18420"/>
    </ligand>
</feature>
<proteinExistence type="inferred from homology"/>
<dbReference type="Proteomes" id="UP000006860">
    <property type="component" value="Chromosome"/>
</dbReference>
<dbReference type="Pfam" id="PF13500">
    <property type="entry name" value="AAA_26"/>
    <property type="match status" value="1"/>
</dbReference>
<dbReference type="GO" id="GO:0009102">
    <property type="term" value="P:biotin biosynthetic process"/>
    <property type="evidence" value="ECO:0007669"/>
    <property type="project" value="UniProtKB-UniRule"/>
</dbReference>
<comment type="pathway">
    <text evidence="9">Cofactor biosynthesis; biotin biosynthesis; biotin from 7,8-diaminononanoate: step 1/2.</text>
</comment>
<comment type="subunit">
    <text evidence="9">Homodimer.</text>
</comment>
<evidence type="ECO:0000256" key="3">
    <source>
        <dbReference type="ARBA" id="ARBA00022723"/>
    </source>
</evidence>
<feature type="binding site" evidence="9">
    <location>
        <position position="43"/>
    </location>
    <ligand>
        <name>substrate</name>
    </ligand>
</feature>
<keyword evidence="4 9" id="KW-0547">Nucleotide-binding</keyword>
<dbReference type="GO" id="GO:0004141">
    <property type="term" value="F:dethiobiotin synthase activity"/>
    <property type="evidence" value="ECO:0007669"/>
    <property type="project" value="UniProtKB-UniRule"/>
</dbReference>
<dbReference type="Gene3D" id="3.40.50.300">
    <property type="entry name" value="P-loop containing nucleotide triphosphate hydrolases"/>
    <property type="match status" value="1"/>
</dbReference>
<comment type="caution">
    <text evidence="9">Lacks conserved residue(s) required for the propagation of feature annotation.</text>
</comment>
<dbReference type="PIRSF" id="PIRSF006755">
    <property type="entry name" value="DTB_synth"/>
    <property type="match status" value="1"/>
</dbReference>
<keyword evidence="1 9" id="KW-0963">Cytoplasm</keyword>
<comment type="subcellular location">
    <subcellularLocation>
        <location evidence="9">Cytoplasm</location>
    </subcellularLocation>
</comment>
<dbReference type="GO" id="GO:0000287">
    <property type="term" value="F:magnesium ion binding"/>
    <property type="evidence" value="ECO:0007669"/>
    <property type="project" value="UniProtKB-UniRule"/>
</dbReference>
<evidence type="ECO:0000256" key="6">
    <source>
        <dbReference type="ARBA" id="ARBA00022840"/>
    </source>
</evidence>
<dbReference type="STRING" id="756272.Plabr_3663"/>
<evidence type="ECO:0000256" key="2">
    <source>
        <dbReference type="ARBA" id="ARBA00022598"/>
    </source>
</evidence>
<dbReference type="GO" id="GO:0005524">
    <property type="term" value="F:ATP binding"/>
    <property type="evidence" value="ECO:0007669"/>
    <property type="project" value="UniProtKB-UniRule"/>
</dbReference>
<keyword evidence="3 9" id="KW-0479">Metal-binding</keyword>
<feature type="binding site" evidence="9">
    <location>
        <position position="59"/>
    </location>
    <ligand>
        <name>ATP</name>
        <dbReference type="ChEBI" id="CHEBI:30616"/>
    </ligand>
</feature>
<evidence type="ECO:0000256" key="5">
    <source>
        <dbReference type="ARBA" id="ARBA00022756"/>
    </source>
</evidence>
<dbReference type="PANTHER" id="PTHR43210">
    <property type="entry name" value="DETHIOBIOTIN SYNTHETASE"/>
    <property type="match status" value="1"/>
</dbReference>
<dbReference type="HOGENOM" id="CLU_072551_3_1_0"/>
<dbReference type="RefSeq" id="WP_013629979.1">
    <property type="nucleotide sequence ID" value="NC_015174.1"/>
</dbReference>
<dbReference type="NCBIfam" id="TIGR00347">
    <property type="entry name" value="bioD"/>
    <property type="match status" value="1"/>
</dbReference>
<feature type="binding site" evidence="9">
    <location>
        <position position="118"/>
    </location>
    <ligand>
        <name>Mg(2+)</name>
        <dbReference type="ChEBI" id="CHEBI:18420"/>
    </ligand>
</feature>
<dbReference type="GO" id="GO:0005829">
    <property type="term" value="C:cytosol"/>
    <property type="evidence" value="ECO:0007669"/>
    <property type="project" value="TreeGrafter"/>
</dbReference>
<dbReference type="OrthoDB" id="9802097at2"/>
<dbReference type="UniPathway" id="UPA00078">
    <property type="reaction ID" value="UER00161"/>
</dbReference>
<feature type="active site" evidence="9">
    <location>
        <position position="39"/>
    </location>
</feature>
<accession>F0SR13</accession>
<feature type="binding site" evidence="9">
    <location>
        <begin position="118"/>
        <end position="121"/>
    </location>
    <ligand>
        <name>ATP</name>
        <dbReference type="ChEBI" id="CHEBI:30616"/>
    </ligand>
</feature>
<organism evidence="10 11">
    <name type="scientific">Rubinisphaera brasiliensis (strain ATCC 49424 / DSM 5305 / JCM 21570 / IAM 15109 / NBRC 103401 / IFAM 1448)</name>
    <name type="common">Planctomyces brasiliensis</name>
    <dbReference type="NCBI Taxonomy" id="756272"/>
    <lineage>
        <taxon>Bacteria</taxon>
        <taxon>Pseudomonadati</taxon>
        <taxon>Planctomycetota</taxon>
        <taxon>Planctomycetia</taxon>
        <taxon>Planctomycetales</taxon>
        <taxon>Planctomycetaceae</taxon>
        <taxon>Rubinisphaera</taxon>
    </lineage>
</organism>
<dbReference type="EC" id="6.3.3.3" evidence="9"/>
<dbReference type="InterPro" id="IPR004472">
    <property type="entry name" value="DTB_synth_BioD"/>
</dbReference>
<protein>
    <recommendedName>
        <fullName evidence="9">ATP-dependent dethiobiotin synthetase BioD</fullName>
        <ecNumber evidence="9">6.3.3.3</ecNumber>
    </recommendedName>
    <alternativeName>
        <fullName evidence="9">DTB synthetase</fullName>
        <shortName evidence="9">DTBS</shortName>
    </alternativeName>
    <alternativeName>
        <fullName evidence="9">Dethiobiotin synthase</fullName>
    </alternativeName>
</protein>
<dbReference type="CDD" id="cd03109">
    <property type="entry name" value="DTBS"/>
    <property type="match status" value="1"/>
</dbReference>
<gene>
    <name evidence="9" type="primary">bioD</name>
    <name evidence="10" type="ordered locus">Plabr_3663</name>
</gene>
<evidence type="ECO:0000256" key="7">
    <source>
        <dbReference type="ARBA" id="ARBA00022842"/>
    </source>
</evidence>
<keyword evidence="11" id="KW-1185">Reference proteome</keyword>
<dbReference type="SUPFAM" id="SSF52540">
    <property type="entry name" value="P-loop containing nucleoside triphosphate hydrolases"/>
    <property type="match status" value="1"/>
</dbReference>
<dbReference type="AlphaFoldDB" id="F0SR13"/>
<sequence length="231" mass="24296">MACRGLFVAGTDTDVGKTYVSALILRELKTAGHSVGAYKPVCSGSVSAEGAEPRWGDADQLAAAIEGMSLLDRVAPQRFHAAVAPHRAARLEGRAVQESLLDSGLNWWTERVEHLLVEGAGGLLSPLSDHSNNADVSVRWGFPVLIIARAGLGTLNHSLLTIEAAQTRGLRVAGVVLNCPPGVSADDPSLPYNREDLARLTNVPVLGTIATGEIGPLPFPPLELFDIGTPV</sequence>
<dbReference type="HAMAP" id="MF_00336">
    <property type="entry name" value="BioD"/>
    <property type="match status" value="1"/>
</dbReference>
<evidence type="ECO:0000256" key="8">
    <source>
        <dbReference type="ARBA" id="ARBA00047386"/>
    </source>
</evidence>
<comment type="cofactor">
    <cofactor evidence="9">
        <name>Mg(2+)</name>
        <dbReference type="ChEBI" id="CHEBI:18420"/>
    </cofactor>
</comment>
<name>F0SR13_RUBBR</name>
<comment type="catalytic activity">
    <reaction evidence="8">
        <text>(7R,8S)-8-amino-7-(carboxyamino)nonanoate + ATP = (4R,5S)-dethiobiotin + ADP + phosphate + H(+)</text>
        <dbReference type="Rhea" id="RHEA:63684"/>
        <dbReference type="ChEBI" id="CHEBI:15378"/>
        <dbReference type="ChEBI" id="CHEBI:30616"/>
        <dbReference type="ChEBI" id="CHEBI:43474"/>
        <dbReference type="ChEBI" id="CHEBI:149470"/>
        <dbReference type="ChEBI" id="CHEBI:149473"/>
        <dbReference type="ChEBI" id="CHEBI:456216"/>
    </reaction>
</comment>
<keyword evidence="7 9" id="KW-0460">Magnesium</keyword>
<comment type="catalytic activity">
    <reaction evidence="9">
        <text>(7R,8S)-7,8-diammoniononanoate + CO2 + ATP = (4R,5S)-dethiobiotin + ADP + phosphate + 3 H(+)</text>
        <dbReference type="Rhea" id="RHEA:15805"/>
        <dbReference type="ChEBI" id="CHEBI:15378"/>
        <dbReference type="ChEBI" id="CHEBI:16526"/>
        <dbReference type="ChEBI" id="CHEBI:30616"/>
        <dbReference type="ChEBI" id="CHEBI:43474"/>
        <dbReference type="ChEBI" id="CHEBI:149469"/>
        <dbReference type="ChEBI" id="CHEBI:149473"/>
        <dbReference type="ChEBI" id="CHEBI:456216"/>
        <dbReference type="EC" id="6.3.3.3"/>
    </reaction>
</comment>
<evidence type="ECO:0000256" key="4">
    <source>
        <dbReference type="ARBA" id="ARBA00022741"/>
    </source>
</evidence>
<reference evidence="11" key="1">
    <citation type="submission" date="2011-02" db="EMBL/GenBank/DDBJ databases">
        <title>The complete genome of Planctomyces brasiliensis DSM 5305.</title>
        <authorList>
            <person name="Lucas S."/>
            <person name="Copeland A."/>
            <person name="Lapidus A."/>
            <person name="Bruce D."/>
            <person name="Goodwin L."/>
            <person name="Pitluck S."/>
            <person name="Kyrpides N."/>
            <person name="Mavromatis K."/>
            <person name="Pagani I."/>
            <person name="Ivanova N."/>
            <person name="Ovchinnikova G."/>
            <person name="Lu M."/>
            <person name="Detter J.C."/>
            <person name="Han C."/>
            <person name="Land M."/>
            <person name="Hauser L."/>
            <person name="Markowitz V."/>
            <person name="Cheng J.-F."/>
            <person name="Hugenholtz P."/>
            <person name="Woyke T."/>
            <person name="Wu D."/>
            <person name="Tindall B."/>
            <person name="Pomrenke H.G."/>
            <person name="Brambilla E."/>
            <person name="Klenk H.-P."/>
            <person name="Eisen J.A."/>
        </authorList>
    </citation>
    <scope>NUCLEOTIDE SEQUENCE [LARGE SCALE GENOMIC DNA]</scope>
    <source>
        <strain evidence="11">ATCC 49424 / DSM 5305 / JCM 21570 / NBRC 103401 / IFAM 1448</strain>
    </source>
</reference>
<evidence type="ECO:0000313" key="10">
    <source>
        <dbReference type="EMBL" id="ADY61260.1"/>
    </source>
</evidence>
<comment type="similarity">
    <text evidence="9">Belongs to the dethiobiotin synthetase family.</text>
</comment>
<evidence type="ECO:0000313" key="11">
    <source>
        <dbReference type="Proteomes" id="UP000006860"/>
    </source>
</evidence>
<keyword evidence="2 9" id="KW-0436">Ligase</keyword>
<dbReference type="PANTHER" id="PTHR43210:SF2">
    <property type="entry name" value="ATP-DEPENDENT DETHIOBIOTIN SYNTHETASE BIOD 2"/>
    <property type="match status" value="1"/>
</dbReference>
<dbReference type="EMBL" id="CP002546">
    <property type="protein sequence ID" value="ADY61260.1"/>
    <property type="molecule type" value="Genomic_DNA"/>
</dbReference>
<feature type="binding site" evidence="9">
    <location>
        <position position="18"/>
    </location>
    <ligand>
        <name>Mg(2+)</name>
        <dbReference type="ChEBI" id="CHEBI:18420"/>
    </ligand>
</feature>